<name>A0A3M6TBH2_POCDA</name>
<dbReference type="OrthoDB" id="5982523at2759"/>
<protein>
    <recommendedName>
        <fullName evidence="3">PiggyBac transposable element-derived protein domain-containing protein</fullName>
    </recommendedName>
</protein>
<gene>
    <name evidence="1" type="ORF">pdam_00005923</name>
</gene>
<evidence type="ECO:0008006" key="3">
    <source>
        <dbReference type="Google" id="ProtNLM"/>
    </source>
</evidence>
<evidence type="ECO:0000313" key="2">
    <source>
        <dbReference type="Proteomes" id="UP000275408"/>
    </source>
</evidence>
<dbReference type="Proteomes" id="UP000275408">
    <property type="component" value="Unassembled WGS sequence"/>
</dbReference>
<evidence type="ECO:0000313" key="1">
    <source>
        <dbReference type="EMBL" id="RMX38658.1"/>
    </source>
</evidence>
<dbReference type="PANTHER" id="PTHR46599">
    <property type="entry name" value="PIGGYBAC TRANSPOSABLE ELEMENT-DERIVED PROTEIN 4"/>
    <property type="match status" value="1"/>
</dbReference>
<reference evidence="1 2" key="1">
    <citation type="journal article" date="2018" name="Sci. Rep.">
        <title>Comparative analysis of the Pocillopora damicornis genome highlights role of immune system in coral evolution.</title>
        <authorList>
            <person name="Cunning R."/>
            <person name="Bay R.A."/>
            <person name="Gillette P."/>
            <person name="Baker A.C."/>
            <person name="Traylor-Knowles N."/>
        </authorList>
    </citation>
    <scope>NUCLEOTIDE SEQUENCE [LARGE SCALE GENOMIC DNA]</scope>
    <source>
        <strain evidence="1">RSMAS</strain>
        <tissue evidence="1">Whole animal</tissue>
    </source>
</reference>
<organism evidence="1 2">
    <name type="scientific">Pocillopora damicornis</name>
    <name type="common">Cauliflower coral</name>
    <name type="synonym">Millepora damicornis</name>
    <dbReference type="NCBI Taxonomy" id="46731"/>
    <lineage>
        <taxon>Eukaryota</taxon>
        <taxon>Metazoa</taxon>
        <taxon>Cnidaria</taxon>
        <taxon>Anthozoa</taxon>
        <taxon>Hexacorallia</taxon>
        <taxon>Scleractinia</taxon>
        <taxon>Astrocoeniina</taxon>
        <taxon>Pocilloporidae</taxon>
        <taxon>Pocillopora</taxon>
    </lineage>
</organism>
<dbReference type="EMBL" id="RCHS01003956">
    <property type="protein sequence ID" value="RMX38658.1"/>
    <property type="molecule type" value="Genomic_DNA"/>
</dbReference>
<sequence length="173" mass="20194">MRWTSVIQPPEGVNFREEVGMRVGMDNDSNCLDYFQPLFTDDVYQLILRETKRFEHQKRQLEDNSLGREKGEVMWAMAKAEHRTATVDYLYNSHMGGVDLGDQRIAICCRFMKGNIWYHKIYFHMLEVAVLNAHIMFRRAGHPRVTLVKFKENLARELIGGNAFDGTTFLEAM</sequence>
<dbReference type="PANTHER" id="PTHR46599:SF3">
    <property type="entry name" value="PIGGYBAC TRANSPOSABLE ELEMENT-DERIVED PROTEIN 4"/>
    <property type="match status" value="1"/>
</dbReference>
<proteinExistence type="predicted"/>
<keyword evidence="2" id="KW-1185">Reference proteome</keyword>
<accession>A0A3M6TBH2</accession>
<comment type="caution">
    <text evidence="1">The sequence shown here is derived from an EMBL/GenBank/DDBJ whole genome shotgun (WGS) entry which is preliminary data.</text>
</comment>
<dbReference type="AlphaFoldDB" id="A0A3M6TBH2"/>